<dbReference type="AlphaFoldDB" id="A0A158P4M9"/>
<name>A0A158P4M9_TETUR</name>
<organism evidence="1 2">
    <name type="scientific">Tetranychus urticae</name>
    <name type="common">Two-spotted spider mite</name>
    <dbReference type="NCBI Taxonomy" id="32264"/>
    <lineage>
        <taxon>Eukaryota</taxon>
        <taxon>Metazoa</taxon>
        <taxon>Ecdysozoa</taxon>
        <taxon>Arthropoda</taxon>
        <taxon>Chelicerata</taxon>
        <taxon>Arachnida</taxon>
        <taxon>Acari</taxon>
        <taxon>Acariformes</taxon>
        <taxon>Trombidiformes</taxon>
        <taxon>Prostigmata</taxon>
        <taxon>Eleutherengona</taxon>
        <taxon>Raphignathae</taxon>
        <taxon>Tetranychoidea</taxon>
        <taxon>Tetranychidae</taxon>
        <taxon>Tetranychus</taxon>
    </lineage>
</organism>
<dbReference type="EnsemblMetazoa" id="tetur06g06666.1">
    <property type="protein sequence ID" value="tetur06g06666.1"/>
    <property type="gene ID" value="tetur06g06666"/>
</dbReference>
<dbReference type="Proteomes" id="UP000015104">
    <property type="component" value="Unassembled WGS sequence"/>
</dbReference>
<protein>
    <submittedName>
        <fullName evidence="1">Uncharacterized protein</fullName>
    </submittedName>
</protein>
<reference evidence="2" key="1">
    <citation type="submission" date="2011-08" db="EMBL/GenBank/DDBJ databases">
        <authorList>
            <person name="Rombauts S."/>
        </authorList>
    </citation>
    <scope>NUCLEOTIDE SEQUENCE</scope>
    <source>
        <strain evidence="2">London</strain>
    </source>
</reference>
<sequence length="70" mass="8354">MRLNQQTICQYRVVGTCEIHSSRTKCPFYVKYQFYFKTFAFNLRRFSAKARIAGRCEINKAATEVEYKNK</sequence>
<keyword evidence="2" id="KW-1185">Reference proteome</keyword>
<evidence type="ECO:0000313" key="1">
    <source>
        <dbReference type="EnsemblMetazoa" id="tetur06g06666.1"/>
    </source>
</evidence>
<proteinExistence type="predicted"/>
<accession>A0A158P4M9</accession>
<dbReference type="EMBL" id="CAEY01001813">
    <property type="status" value="NOT_ANNOTATED_CDS"/>
    <property type="molecule type" value="Genomic_DNA"/>
</dbReference>
<evidence type="ECO:0000313" key="2">
    <source>
        <dbReference type="Proteomes" id="UP000015104"/>
    </source>
</evidence>
<reference evidence="1" key="2">
    <citation type="submission" date="2016-04" db="UniProtKB">
        <authorList>
            <consortium name="EnsemblMetazoa"/>
        </authorList>
    </citation>
    <scope>IDENTIFICATION</scope>
</reference>